<evidence type="ECO:0000313" key="4">
    <source>
        <dbReference type="Proteomes" id="UP000294820"/>
    </source>
</evidence>
<dbReference type="GO" id="GO:0008194">
    <property type="term" value="F:UDP-glycosyltransferase activity"/>
    <property type="evidence" value="ECO:0007669"/>
    <property type="project" value="InterPro"/>
</dbReference>
<accession>A0A375A8N6</accession>
<dbReference type="Pfam" id="PF06722">
    <property type="entry name" value="EryCIII-like_C"/>
    <property type="match status" value="1"/>
</dbReference>
<dbReference type="EC" id="2.4.1.-" evidence="3"/>
<dbReference type="GO" id="GO:0033072">
    <property type="term" value="P:vancomycin biosynthetic process"/>
    <property type="evidence" value="ECO:0007669"/>
    <property type="project" value="UniProtKB-ARBA"/>
</dbReference>
<evidence type="ECO:0000313" key="3">
    <source>
        <dbReference type="EMBL" id="SLM62400.1"/>
    </source>
</evidence>
<dbReference type="EMBL" id="LT615367">
    <property type="protein sequence ID" value="SLM62400.1"/>
    <property type="molecule type" value="Genomic_DNA"/>
</dbReference>
<reference evidence="3 4" key="1">
    <citation type="submission" date="2016-09" db="EMBL/GenBank/DDBJ databases">
        <authorList>
            <person name="Reverchon S."/>
            <person name="Nasser W."/>
            <person name="Leonard S."/>
            <person name="Brochier C."/>
            <person name="Duprey A."/>
        </authorList>
    </citation>
    <scope>NUCLEOTIDE SEQUENCE [LARGE SCALE GENOMIC DNA]</scope>
    <source>
        <strain evidence="3 4">174/2</strain>
    </source>
</reference>
<dbReference type="Proteomes" id="UP000294820">
    <property type="component" value="Chromosome 1"/>
</dbReference>
<organism evidence="3 4">
    <name type="scientific">Dickeya aquatica</name>
    <dbReference type="NCBI Taxonomy" id="1401087"/>
    <lineage>
        <taxon>Bacteria</taxon>
        <taxon>Pseudomonadati</taxon>
        <taxon>Pseudomonadota</taxon>
        <taxon>Gammaproteobacteria</taxon>
        <taxon>Enterobacterales</taxon>
        <taxon>Pectobacteriaceae</taxon>
        <taxon>Dickeya</taxon>
    </lineage>
</organism>
<keyword evidence="3" id="KW-0328">Glycosyltransferase</keyword>
<gene>
    <name evidence="3" type="ORF">DAQ1742_01415</name>
</gene>
<dbReference type="InterPro" id="IPR004276">
    <property type="entry name" value="GlycoTrans_28_N"/>
</dbReference>
<dbReference type="InterPro" id="IPR010610">
    <property type="entry name" value="EryCIII-like_C"/>
</dbReference>
<dbReference type="GO" id="GO:0005975">
    <property type="term" value="P:carbohydrate metabolic process"/>
    <property type="evidence" value="ECO:0007669"/>
    <property type="project" value="InterPro"/>
</dbReference>
<dbReference type="Pfam" id="PF03033">
    <property type="entry name" value="Glyco_transf_28"/>
    <property type="match status" value="1"/>
</dbReference>
<dbReference type="GO" id="GO:0016758">
    <property type="term" value="F:hexosyltransferase activity"/>
    <property type="evidence" value="ECO:0007669"/>
    <property type="project" value="InterPro"/>
</dbReference>
<evidence type="ECO:0000259" key="2">
    <source>
        <dbReference type="Pfam" id="PF06722"/>
    </source>
</evidence>
<dbReference type="RefSeq" id="WP_035343046.1">
    <property type="nucleotide sequence ID" value="NZ_LT615367.1"/>
</dbReference>
<dbReference type="PANTHER" id="PTHR48050">
    <property type="entry name" value="STEROL 3-BETA-GLUCOSYLTRANSFERASE"/>
    <property type="match status" value="1"/>
</dbReference>
<dbReference type="InterPro" id="IPR002213">
    <property type="entry name" value="UDP_glucos_trans"/>
</dbReference>
<sequence length="417" mass="47022">MKIFLSTLGSAGDVYPFIAIGEVLKREGHEVSLCTNPYFEQTANARGLDFIAAGTIEDYLHAVNSPQLWQQQSAFSQMAEFMNAQQHAAYAALAPRVDSASIILTSLWSFSAKMLGETHGCCVIPVRVTPSTFVSRYDPPHHKQLHWVRFLPLPLRRACLSLIERYVLDSPLAPSFNRLRHQYGLAQVECLLTRWTHRTDAALLCLFPEWFASPQPDWPAHIRQVGFARFNLLDGAEDEDSPLDAFIERKPTIIFMPSWALHTQPTRVTALIRQVRARGYQCLIIDQTLKTPADDDGVRVFPHINLHRYLSRFRAIIHHGGIGTTAQAFAAGLPQLIIPSAFDQFDNARRVAAIGCGAWLAAHEMNRLHTTLDSLLNDPDIVKNCHRIRQQFPEATHVNAQIVAVVHDAYHRHLTQH</sequence>
<dbReference type="InterPro" id="IPR050426">
    <property type="entry name" value="Glycosyltransferase_28"/>
</dbReference>
<dbReference type="KEGG" id="daq:DAQ1742_01415"/>
<dbReference type="PANTHER" id="PTHR48050:SF13">
    <property type="entry name" value="STEROL 3-BETA-GLUCOSYLTRANSFERASE UGT80A2"/>
    <property type="match status" value="1"/>
</dbReference>
<proteinExistence type="predicted"/>
<evidence type="ECO:0000259" key="1">
    <source>
        <dbReference type="Pfam" id="PF03033"/>
    </source>
</evidence>
<keyword evidence="4" id="KW-1185">Reference proteome</keyword>
<protein>
    <submittedName>
        <fullName evidence="3">RhlB, TDP-rhamnosyltransferase 1</fullName>
        <ecNumber evidence="3">2.4.1.-</ecNumber>
    </submittedName>
</protein>
<dbReference type="AlphaFoldDB" id="A0A375A8N6"/>
<feature type="domain" description="Erythromycin biosynthesis protein CIII-like C-terminal" evidence="2">
    <location>
        <begin position="296"/>
        <end position="391"/>
    </location>
</feature>
<name>A0A375A8N6_9GAMM</name>
<feature type="domain" description="Glycosyltransferase family 28 N-terminal" evidence="1">
    <location>
        <begin position="3"/>
        <end position="118"/>
    </location>
</feature>
<keyword evidence="3" id="KW-0808">Transferase</keyword>
<dbReference type="SUPFAM" id="SSF53756">
    <property type="entry name" value="UDP-Glycosyltransferase/glycogen phosphorylase"/>
    <property type="match status" value="1"/>
</dbReference>
<dbReference type="CDD" id="cd03784">
    <property type="entry name" value="GT1_Gtf-like"/>
    <property type="match status" value="1"/>
</dbReference>
<dbReference type="Gene3D" id="3.40.50.2000">
    <property type="entry name" value="Glycogen Phosphorylase B"/>
    <property type="match status" value="2"/>
</dbReference>